<dbReference type="AlphaFoldDB" id="A0AAE8K951"/>
<sequence length="88" mass="9927">MAQGTLEKEILSLTAQLSELLIAHNYREAYTIAGTLNSKLKGDMVIALPIDQIREIQTQLRIYYRQNEKLNTISQSMYGTGKRLAALV</sequence>
<evidence type="ECO:0000313" key="1">
    <source>
        <dbReference type="EMBL" id="RSI06774.1"/>
    </source>
</evidence>
<name>A0AAE8K951_STRSA</name>
<reference evidence="1 2" key="1">
    <citation type="submission" date="2018-11" db="EMBL/GenBank/DDBJ databases">
        <title>Species Designations Belie Phenotypic and Genotypic Heterogeneity in Oral Streptococci.</title>
        <authorList>
            <person name="Velsko I."/>
        </authorList>
    </citation>
    <scope>NUCLEOTIDE SEQUENCE [LARGE SCALE GENOMIC DNA]</scope>
    <source>
        <strain evidence="1 2">KLC04</strain>
    </source>
</reference>
<organism evidence="1 2">
    <name type="scientific">Streptococcus sanguinis</name>
    <dbReference type="NCBI Taxonomy" id="1305"/>
    <lineage>
        <taxon>Bacteria</taxon>
        <taxon>Bacillati</taxon>
        <taxon>Bacillota</taxon>
        <taxon>Bacilli</taxon>
        <taxon>Lactobacillales</taxon>
        <taxon>Streptococcaceae</taxon>
        <taxon>Streptococcus</taxon>
    </lineage>
</organism>
<evidence type="ECO:0000313" key="2">
    <source>
        <dbReference type="Proteomes" id="UP000272846"/>
    </source>
</evidence>
<gene>
    <name evidence="1" type="ORF">D8888_10970</name>
</gene>
<dbReference type="EMBL" id="RJMK01000010">
    <property type="protein sequence ID" value="RSI06774.1"/>
    <property type="molecule type" value="Genomic_DNA"/>
</dbReference>
<dbReference type="Proteomes" id="UP000272846">
    <property type="component" value="Unassembled WGS sequence"/>
</dbReference>
<proteinExistence type="predicted"/>
<dbReference type="RefSeq" id="WP_061592359.1">
    <property type="nucleotide sequence ID" value="NZ_CP071420.1"/>
</dbReference>
<comment type="caution">
    <text evidence="1">The sequence shown here is derived from an EMBL/GenBank/DDBJ whole genome shotgun (WGS) entry which is preliminary data.</text>
</comment>
<accession>A0AAE8K951</accession>
<protein>
    <submittedName>
        <fullName evidence="1">Uncharacterized protein</fullName>
    </submittedName>
</protein>